<reference evidence="1" key="1">
    <citation type="submission" date="2021-03" db="EMBL/GenBank/DDBJ databases">
        <title>Draft genome sequence of rust myrtle Austropuccinia psidii MF-1, a brazilian biotype.</title>
        <authorList>
            <person name="Quecine M.C."/>
            <person name="Pachon D.M.R."/>
            <person name="Bonatelli M.L."/>
            <person name="Correr F.H."/>
            <person name="Franceschini L.M."/>
            <person name="Leite T.F."/>
            <person name="Margarido G.R.A."/>
            <person name="Almeida C.A."/>
            <person name="Ferrarezi J.A."/>
            <person name="Labate C.A."/>
        </authorList>
    </citation>
    <scope>NUCLEOTIDE SEQUENCE</scope>
    <source>
        <strain evidence="1">MF-1</strain>
    </source>
</reference>
<gene>
    <name evidence="1" type="ORF">O181_001455</name>
</gene>
<organism evidence="1 2">
    <name type="scientific">Austropuccinia psidii MF-1</name>
    <dbReference type="NCBI Taxonomy" id="1389203"/>
    <lineage>
        <taxon>Eukaryota</taxon>
        <taxon>Fungi</taxon>
        <taxon>Dikarya</taxon>
        <taxon>Basidiomycota</taxon>
        <taxon>Pucciniomycotina</taxon>
        <taxon>Pucciniomycetes</taxon>
        <taxon>Pucciniales</taxon>
        <taxon>Sphaerophragmiaceae</taxon>
        <taxon>Austropuccinia</taxon>
    </lineage>
</organism>
<accession>A0A9Q3GBU8</accession>
<proteinExistence type="predicted"/>
<protein>
    <submittedName>
        <fullName evidence="1">Uncharacterized protein</fullName>
    </submittedName>
</protein>
<dbReference type="EMBL" id="AVOT02000213">
    <property type="protein sequence ID" value="MBW0461740.1"/>
    <property type="molecule type" value="Genomic_DNA"/>
</dbReference>
<dbReference type="AlphaFoldDB" id="A0A9Q3GBU8"/>
<keyword evidence="2" id="KW-1185">Reference proteome</keyword>
<evidence type="ECO:0000313" key="1">
    <source>
        <dbReference type="EMBL" id="MBW0461740.1"/>
    </source>
</evidence>
<name>A0A9Q3GBU8_9BASI</name>
<dbReference type="Proteomes" id="UP000765509">
    <property type="component" value="Unassembled WGS sequence"/>
</dbReference>
<sequence>MNLIGTIIREIIIPHRKGNKRLDPELIVCGDSHIQVLLLGTDYQRMYGVEIYNSKHRNITMGTNKERKLSLDINQLSHQDPSEELLNKFKEGKLSSNLTSIQKISLLKTLRKKRPAFSTGE</sequence>
<comment type="caution">
    <text evidence="1">The sequence shown here is derived from an EMBL/GenBank/DDBJ whole genome shotgun (WGS) entry which is preliminary data.</text>
</comment>
<evidence type="ECO:0000313" key="2">
    <source>
        <dbReference type="Proteomes" id="UP000765509"/>
    </source>
</evidence>